<feature type="region of interest" description="Disordered" evidence="3">
    <location>
        <begin position="78"/>
        <end position="99"/>
    </location>
</feature>
<evidence type="ECO:0000256" key="4">
    <source>
        <dbReference type="SAM" id="Phobius"/>
    </source>
</evidence>
<keyword evidence="4" id="KW-1133">Transmembrane helix</keyword>
<feature type="compositionally biased region" description="Low complexity" evidence="3">
    <location>
        <begin position="87"/>
        <end position="98"/>
    </location>
</feature>
<evidence type="ECO:0000256" key="2">
    <source>
        <dbReference type="ARBA" id="ARBA00023008"/>
    </source>
</evidence>
<accession>A0ABQ2MZ36</accession>
<gene>
    <name evidence="6" type="ORF">GCM10010910_06530</name>
</gene>
<keyword evidence="4" id="KW-0812">Transmembrane</keyword>
<evidence type="ECO:0000259" key="5">
    <source>
        <dbReference type="Pfam" id="PF04234"/>
    </source>
</evidence>
<name>A0ABQ2MZ36_9MICO</name>
<evidence type="ECO:0000256" key="3">
    <source>
        <dbReference type="SAM" id="MobiDB-lite"/>
    </source>
</evidence>
<dbReference type="Gene3D" id="2.60.40.1220">
    <property type="match status" value="1"/>
</dbReference>
<dbReference type="Proteomes" id="UP000638043">
    <property type="component" value="Unassembled WGS sequence"/>
</dbReference>
<dbReference type="SUPFAM" id="SSF81296">
    <property type="entry name" value="E set domains"/>
    <property type="match status" value="1"/>
</dbReference>
<feature type="compositionally biased region" description="Low complexity" evidence="3">
    <location>
        <begin position="184"/>
        <end position="207"/>
    </location>
</feature>
<reference evidence="7" key="1">
    <citation type="journal article" date="2019" name="Int. J. Syst. Evol. Microbiol.">
        <title>The Global Catalogue of Microorganisms (GCM) 10K type strain sequencing project: providing services to taxonomists for standard genome sequencing and annotation.</title>
        <authorList>
            <consortium name="The Broad Institute Genomics Platform"/>
            <consortium name="The Broad Institute Genome Sequencing Center for Infectious Disease"/>
            <person name="Wu L."/>
            <person name="Ma J."/>
        </authorList>
    </citation>
    <scope>NUCLEOTIDE SEQUENCE [LARGE SCALE GENOMIC DNA]</scope>
    <source>
        <strain evidence="7">CGMCC 4.7181</strain>
    </source>
</reference>
<dbReference type="Pfam" id="PF04234">
    <property type="entry name" value="CopC"/>
    <property type="match status" value="1"/>
</dbReference>
<evidence type="ECO:0000313" key="6">
    <source>
        <dbReference type="EMBL" id="GGO60633.1"/>
    </source>
</evidence>
<dbReference type="EMBL" id="BMMQ01000002">
    <property type="protein sequence ID" value="GGO60633.1"/>
    <property type="molecule type" value="Genomic_DNA"/>
</dbReference>
<protein>
    <recommendedName>
        <fullName evidence="5">CopC domain-containing protein</fullName>
    </recommendedName>
</protein>
<feature type="domain" description="CopC" evidence="5">
    <location>
        <begin position="47"/>
        <end position="174"/>
    </location>
</feature>
<comment type="caution">
    <text evidence="6">The sequence shown here is derived from an EMBL/GenBank/DDBJ whole genome shotgun (WGS) entry which is preliminary data.</text>
</comment>
<sequence length="277" mass="28028">MRRTVSLVNTRASHPRSTRALRALSVAAVGVVALVAPLAAAAPASAHSSLIDTSPAADGPDGASVIDALPDRVSLTFSDDLTPPLPTEQQQGGESTTQIRVYDDTCADAGLLIADPGRADTRDCTDYAAGEAVVEGPTVSVDVDNQGAPAGTYTIVWQVVYGDGHPDSQMFTFTAENAVAGEGTPSTSPSAAPSASPSETPSAAPSETSEESTPDPAETTEPGASDPEASEDPDPSPAIIEGEGPLSTPAVVAIVGGALVLVLIAFIIVMIARSRRS</sequence>
<keyword evidence="7" id="KW-1185">Reference proteome</keyword>
<keyword evidence="2" id="KW-0186">Copper</keyword>
<feature type="region of interest" description="Disordered" evidence="3">
    <location>
        <begin position="180"/>
        <end position="243"/>
    </location>
</feature>
<dbReference type="InterPro" id="IPR007348">
    <property type="entry name" value="CopC_dom"/>
</dbReference>
<dbReference type="InterPro" id="IPR014755">
    <property type="entry name" value="Cu-Rt/internalin_Ig-like"/>
</dbReference>
<feature type="transmembrane region" description="Helical" evidence="4">
    <location>
        <begin position="250"/>
        <end position="272"/>
    </location>
</feature>
<organism evidence="6 7">
    <name type="scientific">Microbacterium nanhaiense</name>
    <dbReference type="NCBI Taxonomy" id="1301026"/>
    <lineage>
        <taxon>Bacteria</taxon>
        <taxon>Bacillati</taxon>
        <taxon>Actinomycetota</taxon>
        <taxon>Actinomycetes</taxon>
        <taxon>Micrococcales</taxon>
        <taxon>Microbacteriaceae</taxon>
        <taxon>Microbacterium</taxon>
    </lineage>
</organism>
<evidence type="ECO:0000256" key="1">
    <source>
        <dbReference type="ARBA" id="ARBA00022729"/>
    </source>
</evidence>
<proteinExistence type="predicted"/>
<evidence type="ECO:0000313" key="7">
    <source>
        <dbReference type="Proteomes" id="UP000638043"/>
    </source>
</evidence>
<feature type="compositionally biased region" description="Low complexity" evidence="3">
    <location>
        <begin position="214"/>
        <end position="227"/>
    </location>
</feature>
<keyword evidence="4" id="KW-0472">Membrane</keyword>
<keyword evidence="1" id="KW-0732">Signal</keyword>
<dbReference type="InterPro" id="IPR014756">
    <property type="entry name" value="Ig_E-set"/>
</dbReference>